<dbReference type="InterPro" id="IPR000225">
    <property type="entry name" value="Armadillo"/>
</dbReference>
<dbReference type="AlphaFoldDB" id="A0A8T1XMR1"/>
<name>A0A8T1XMR1_9BRAS</name>
<accession>A0A8T1XMR1</accession>
<dbReference type="InterPro" id="IPR032413">
    <property type="entry name" value="Arm_3"/>
</dbReference>
<comment type="subunit">
    <text evidence="5">Forms a complex with importin subunit beta-1.</text>
</comment>
<keyword evidence="8" id="KW-1185">Reference proteome</keyword>
<reference evidence="7 8" key="1">
    <citation type="submission" date="2020-12" db="EMBL/GenBank/DDBJ databases">
        <title>Concerted genomic and epigenomic changes stabilize Arabidopsis allopolyploids.</title>
        <authorList>
            <person name="Chen Z."/>
        </authorList>
    </citation>
    <scope>NUCLEOTIDE SEQUENCE [LARGE SCALE GENOMIC DNA]</scope>
    <source>
        <strain evidence="7">Allo738</strain>
        <tissue evidence="7">Leaf</tissue>
    </source>
</reference>
<feature type="repeat" description="ARM" evidence="6">
    <location>
        <begin position="124"/>
        <end position="152"/>
    </location>
</feature>
<evidence type="ECO:0000256" key="3">
    <source>
        <dbReference type="ARBA" id="ARBA00022737"/>
    </source>
</evidence>
<organism evidence="7 8">
    <name type="scientific">Arabidopsis thaliana x Arabidopsis arenosa</name>
    <dbReference type="NCBI Taxonomy" id="1240361"/>
    <lineage>
        <taxon>Eukaryota</taxon>
        <taxon>Viridiplantae</taxon>
        <taxon>Streptophyta</taxon>
        <taxon>Embryophyta</taxon>
        <taxon>Tracheophyta</taxon>
        <taxon>Spermatophyta</taxon>
        <taxon>Magnoliopsida</taxon>
        <taxon>eudicotyledons</taxon>
        <taxon>Gunneridae</taxon>
        <taxon>Pentapetalae</taxon>
        <taxon>rosids</taxon>
        <taxon>malvids</taxon>
        <taxon>Brassicales</taxon>
        <taxon>Brassicaceae</taxon>
        <taxon>Camelineae</taxon>
        <taxon>Arabidopsis</taxon>
    </lineage>
</organism>
<dbReference type="Pfam" id="PF16186">
    <property type="entry name" value="Arm_3"/>
    <property type="match status" value="1"/>
</dbReference>
<evidence type="ECO:0000256" key="1">
    <source>
        <dbReference type="ARBA" id="ARBA00010394"/>
    </source>
</evidence>
<evidence type="ECO:0000256" key="4">
    <source>
        <dbReference type="ARBA" id="ARBA00022927"/>
    </source>
</evidence>
<evidence type="ECO:0000313" key="7">
    <source>
        <dbReference type="EMBL" id="KAG7533879.1"/>
    </source>
</evidence>
<comment type="similarity">
    <text evidence="1 5">Belongs to the importin alpha family.</text>
</comment>
<sequence length="474" mass="53029">MLDHTEKLRFLGFIFKFVNCFGEVEEERNKAMSLKTEVDEDSKDLIYGVWSDDPSLQLESATKIRSILSQRDITCSSGIVIRSGVVPRLVQLLEKEDFPKLQYEAAWALTNIAADNPNVVVNNGAVPRLIELLASPKDYVCEQATWALSNVAGDSIFYRDLVLLSGVLMPLLRLLYKDTTVRIATWTLCNLCHGKPAPAFDQVKPALPALETLLHSDDDEVLKHACLALCHLSDGSEDGIQSVIEAGFVPKLVQILQHPSPVVLVPALRTIGTIIAGNNHQTQCVINCGALPIISNLLTGNYENNIKKLACWVISNITAGTTEQIHSVIDANLIPTLVNLAQNADFYLKKEAVWAILNVTLDGSHDQIKYMVKQSCIKPLCDILVCPDLRTILKCLDGLENILKAGEVEKNREDVNRYCELIEDAEGLEKIMKLQRHDNDEIYEKAFKILKTYWREEDDENNNLQGDDDMDFQL</sequence>
<keyword evidence="3" id="KW-0677">Repeat</keyword>
<dbReference type="GO" id="GO:0015031">
    <property type="term" value="P:protein transport"/>
    <property type="evidence" value="ECO:0007669"/>
    <property type="project" value="UniProtKB-KW"/>
</dbReference>
<feature type="repeat" description="ARM" evidence="6">
    <location>
        <begin position="84"/>
        <end position="118"/>
    </location>
</feature>
<comment type="caution">
    <text evidence="7">The sequence shown here is derived from an EMBL/GenBank/DDBJ whole genome shotgun (WGS) entry which is preliminary data.</text>
</comment>
<evidence type="ECO:0000313" key="8">
    <source>
        <dbReference type="Proteomes" id="UP000694240"/>
    </source>
</evidence>
<dbReference type="InterPro" id="IPR024931">
    <property type="entry name" value="Importin_alpha"/>
</dbReference>
<dbReference type="GO" id="GO:0005634">
    <property type="term" value="C:nucleus"/>
    <property type="evidence" value="ECO:0007669"/>
    <property type="project" value="UniProtKB-ARBA"/>
</dbReference>
<dbReference type="SMART" id="SM00185">
    <property type="entry name" value="ARM"/>
    <property type="match status" value="8"/>
</dbReference>
<dbReference type="PANTHER" id="PTHR23316">
    <property type="entry name" value="IMPORTIN ALPHA"/>
    <property type="match status" value="1"/>
</dbReference>
<dbReference type="Pfam" id="PF00514">
    <property type="entry name" value="Arm"/>
    <property type="match status" value="7"/>
</dbReference>
<keyword evidence="2 5" id="KW-0813">Transport</keyword>
<dbReference type="PIRSF" id="PIRSF005673">
    <property type="entry name" value="Importin_alpha"/>
    <property type="match status" value="1"/>
</dbReference>
<comment type="function">
    <text evidence="5">Binds to conventional NLS motifs.</text>
</comment>
<evidence type="ECO:0000256" key="6">
    <source>
        <dbReference type="PROSITE-ProRule" id="PRU00259"/>
    </source>
</evidence>
<evidence type="ECO:0000256" key="5">
    <source>
        <dbReference type="PIRNR" id="PIRNR005673"/>
    </source>
</evidence>
<feature type="repeat" description="ARM" evidence="6">
    <location>
        <begin position="205"/>
        <end position="247"/>
    </location>
</feature>
<dbReference type="FunFam" id="1.25.10.10:FF:000009">
    <property type="entry name" value="Importin subunit alpha"/>
    <property type="match status" value="1"/>
</dbReference>
<protein>
    <recommendedName>
        <fullName evidence="5">Importin subunit alpha</fullName>
    </recommendedName>
</protein>
<dbReference type="PROSITE" id="PS50176">
    <property type="entry name" value="ARM_REPEAT"/>
    <property type="match status" value="3"/>
</dbReference>
<gene>
    <name evidence="7" type="ORF">ISN45_Aa08g014760</name>
</gene>
<dbReference type="EMBL" id="JAEFBK010000013">
    <property type="protein sequence ID" value="KAG7533879.1"/>
    <property type="molecule type" value="Genomic_DNA"/>
</dbReference>
<dbReference type="Proteomes" id="UP000694240">
    <property type="component" value="Chromosome 13"/>
</dbReference>
<proteinExistence type="inferred from homology"/>
<evidence type="ECO:0000256" key="2">
    <source>
        <dbReference type="ARBA" id="ARBA00022448"/>
    </source>
</evidence>
<keyword evidence="4 5" id="KW-0653">Protein transport</keyword>